<name>A0AB34IZA5_PRYPA</name>
<sequence>MGASLPSTASKERDAISSATAELHCCSPFGLVGPFIELGWPCWFALTDGTSRTDRPVVPLVRVFNLRTRSNSFDAIISVLAAMRNEFFFLALSVGWGEPKRLPPPPRLPDVVLSTAQELVLGSHAQSIVELAFTPDVELPSSALQLPASPFFMLDFAKAAELATHAKLRKRPEWNISRGISHRLLFSPVVLPSCDIESMDSRKASTSMYREFDLERALGPRVGEWVGAKFAGGTNARGAGLTEWTRDRLSGGACTR</sequence>
<evidence type="ECO:0000313" key="2">
    <source>
        <dbReference type="Proteomes" id="UP001515480"/>
    </source>
</evidence>
<gene>
    <name evidence="1" type="ORF">AB1Y20_004621</name>
</gene>
<dbReference type="Proteomes" id="UP001515480">
    <property type="component" value="Unassembled WGS sequence"/>
</dbReference>
<dbReference type="AlphaFoldDB" id="A0AB34IZA5"/>
<evidence type="ECO:0000313" key="1">
    <source>
        <dbReference type="EMBL" id="KAL1508521.1"/>
    </source>
</evidence>
<organism evidence="1 2">
    <name type="scientific">Prymnesium parvum</name>
    <name type="common">Toxic golden alga</name>
    <dbReference type="NCBI Taxonomy" id="97485"/>
    <lineage>
        <taxon>Eukaryota</taxon>
        <taxon>Haptista</taxon>
        <taxon>Haptophyta</taxon>
        <taxon>Prymnesiophyceae</taxon>
        <taxon>Prymnesiales</taxon>
        <taxon>Prymnesiaceae</taxon>
        <taxon>Prymnesium</taxon>
    </lineage>
</organism>
<accession>A0AB34IZA5</accession>
<protein>
    <submittedName>
        <fullName evidence="1">Uncharacterized protein</fullName>
    </submittedName>
</protein>
<comment type="caution">
    <text evidence="1">The sequence shown here is derived from an EMBL/GenBank/DDBJ whole genome shotgun (WGS) entry which is preliminary data.</text>
</comment>
<reference evidence="1 2" key="1">
    <citation type="journal article" date="2024" name="Science">
        <title>Giant polyketide synthase enzymes in the biosynthesis of giant marine polyether toxins.</title>
        <authorList>
            <person name="Fallon T.R."/>
            <person name="Shende V.V."/>
            <person name="Wierzbicki I.H."/>
            <person name="Pendleton A.L."/>
            <person name="Watervoot N.F."/>
            <person name="Auber R.P."/>
            <person name="Gonzalez D.J."/>
            <person name="Wisecaver J.H."/>
            <person name="Moore B.S."/>
        </authorList>
    </citation>
    <scope>NUCLEOTIDE SEQUENCE [LARGE SCALE GENOMIC DNA]</scope>
    <source>
        <strain evidence="1 2">12B1</strain>
    </source>
</reference>
<dbReference type="EMBL" id="JBGBPQ010000016">
    <property type="protein sequence ID" value="KAL1508521.1"/>
    <property type="molecule type" value="Genomic_DNA"/>
</dbReference>
<proteinExistence type="predicted"/>
<keyword evidence="2" id="KW-1185">Reference proteome</keyword>